<dbReference type="SUPFAM" id="SSF82215">
    <property type="entry name" value="C-terminal autoproteolytic domain of nucleoporin nup98"/>
    <property type="match status" value="1"/>
</dbReference>
<feature type="region of interest" description="Disordered" evidence="10">
    <location>
        <begin position="672"/>
        <end position="705"/>
    </location>
</feature>
<dbReference type="RefSeq" id="XP_044561582.1">
    <property type="nucleotide sequence ID" value="XM_044707549.1"/>
</dbReference>
<evidence type="ECO:0000256" key="1">
    <source>
        <dbReference type="ARBA" id="ARBA00004567"/>
    </source>
</evidence>
<reference evidence="12 13" key="1">
    <citation type="journal article" date="2019" name="Sci. Rep.">
        <title>Nanopore sequencing improves the draft genome of the human pathogenic amoeba Naegleria fowleri.</title>
        <authorList>
            <person name="Liechti N."/>
            <person name="Schurch N."/>
            <person name="Bruggmann R."/>
            <person name="Wittwer M."/>
        </authorList>
    </citation>
    <scope>NUCLEOTIDE SEQUENCE [LARGE SCALE GENOMIC DNA]</scope>
    <source>
        <strain evidence="12 13">ATCC 30894</strain>
    </source>
</reference>
<evidence type="ECO:0000256" key="9">
    <source>
        <dbReference type="ARBA" id="ARBA00023242"/>
    </source>
</evidence>
<dbReference type="OrthoDB" id="3797628at2759"/>
<comment type="similarity">
    <text evidence="2">Belongs to the nucleoporin GLFG family.</text>
</comment>
<gene>
    <name evidence="12" type="ORF">FDP41_004164</name>
</gene>
<dbReference type="GO" id="GO:0006405">
    <property type="term" value="P:RNA export from nucleus"/>
    <property type="evidence" value="ECO:0007669"/>
    <property type="project" value="TreeGrafter"/>
</dbReference>
<evidence type="ECO:0000256" key="5">
    <source>
        <dbReference type="ARBA" id="ARBA00022816"/>
    </source>
</evidence>
<feature type="region of interest" description="Disordered" evidence="10">
    <location>
        <begin position="268"/>
        <end position="335"/>
    </location>
</feature>
<dbReference type="EMBL" id="VFQX01000036">
    <property type="protein sequence ID" value="KAF0976869.1"/>
    <property type="molecule type" value="Genomic_DNA"/>
</dbReference>
<evidence type="ECO:0000313" key="12">
    <source>
        <dbReference type="EMBL" id="KAF0976869.1"/>
    </source>
</evidence>
<keyword evidence="7" id="KW-0811">Translocation</keyword>
<dbReference type="OMA" id="PMGKGLN"/>
<dbReference type="GO" id="GO:0017056">
    <property type="term" value="F:structural constituent of nuclear pore"/>
    <property type="evidence" value="ECO:0007669"/>
    <property type="project" value="InterPro"/>
</dbReference>
<comment type="subcellular location">
    <subcellularLocation>
        <location evidence="1">Nucleus</location>
        <location evidence="1">Nuclear pore complex</location>
    </subcellularLocation>
</comment>
<dbReference type="InterPro" id="IPR021967">
    <property type="entry name" value="Nup98_C"/>
</dbReference>
<dbReference type="VEuPathDB" id="AmoebaDB:NF0042050"/>
<evidence type="ECO:0000259" key="11">
    <source>
        <dbReference type="PROSITE" id="PS51434"/>
    </source>
</evidence>
<dbReference type="PANTHER" id="PTHR23198">
    <property type="entry name" value="NUCLEOPORIN"/>
    <property type="match status" value="1"/>
</dbReference>
<dbReference type="Gene3D" id="1.25.40.690">
    <property type="match status" value="1"/>
</dbReference>
<dbReference type="InterPro" id="IPR037665">
    <property type="entry name" value="Nucleoporin_S59-like"/>
</dbReference>
<keyword evidence="9" id="KW-0539">Nucleus</keyword>
<proteinExistence type="inferred from homology"/>
<dbReference type="GO" id="GO:0008139">
    <property type="term" value="F:nuclear localization sequence binding"/>
    <property type="evidence" value="ECO:0007669"/>
    <property type="project" value="TreeGrafter"/>
</dbReference>
<keyword evidence="13" id="KW-1185">Reference proteome</keyword>
<keyword evidence="3" id="KW-0813">Transport</keyword>
<organism evidence="12 13">
    <name type="scientific">Naegleria fowleri</name>
    <name type="common">Brain eating amoeba</name>
    <dbReference type="NCBI Taxonomy" id="5763"/>
    <lineage>
        <taxon>Eukaryota</taxon>
        <taxon>Discoba</taxon>
        <taxon>Heterolobosea</taxon>
        <taxon>Tetramitia</taxon>
        <taxon>Eutetramitia</taxon>
        <taxon>Vahlkampfiidae</taxon>
        <taxon>Naegleria</taxon>
    </lineage>
</organism>
<evidence type="ECO:0000256" key="8">
    <source>
        <dbReference type="ARBA" id="ARBA00023132"/>
    </source>
</evidence>
<keyword evidence="5" id="KW-0509">mRNA transport</keyword>
<dbReference type="Pfam" id="PF04096">
    <property type="entry name" value="Nucleoporin2"/>
    <property type="match status" value="1"/>
</dbReference>
<dbReference type="PROSITE" id="PS51434">
    <property type="entry name" value="NUP_C"/>
    <property type="match status" value="1"/>
</dbReference>
<dbReference type="GO" id="GO:0044614">
    <property type="term" value="C:nuclear pore cytoplasmic filaments"/>
    <property type="evidence" value="ECO:0007669"/>
    <property type="project" value="TreeGrafter"/>
</dbReference>
<evidence type="ECO:0000256" key="2">
    <source>
        <dbReference type="ARBA" id="ARBA00008926"/>
    </source>
</evidence>
<protein>
    <recommendedName>
        <fullName evidence="11">Peptidase S59 domain-containing protein</fullName>
    </recommendedName>
</protein>
<dbReference type="GO" id="GO:0051028">
    <property type="term" value="P:mRNA transport"/>
    <property type="evidence" value="ECO:0007669"/>
    <property type="project" value="UniProtKB-KW"/>
</dbReference>
<evidence type="ECO:0000256" key="3">
    <source>
        <dbReference type="ARBA" id="ARBA00022448"/>
    </source>
</evidence>
<dbReference type="GO" id="GO:0006606">
    <property type="term" value="P:protein import into nucleus"/>
    <property type="evidence" value="ECO:0007669"/>
    <property type="project" value="TreeGrafter"/>
</dbReference>
<feature type="compositionally biased region" description="Polar residues" evidence="10">
    <location>
        <begin position="691"/>
        <end position="702"/>
    </location>
</feature>
<dbReference type="Proteomes" id="UP000444721">
    <property type="component" value="Unassembled WGS sequence"/>
</dbReference>
<evidence type="ECO:0000256" key="10">
    <source>
        <dbReference type="SAM" id="MobiDB-lite"/>
    </source>
</evidence>
<dbReference type="VEuPathDB" id="AmoebaDB:NfTy_068690"/>
<dbReference type="GO" id="GO:0034398">
    <property type="term" value="P:telomere tethering at nuclear periphery"/>
    <property type="evidence" value="ECO:0007669"/>
    <property type="project" value="TreeGrafter"/>
</dbReference>
<keyword evidence="6" id="KW-0653">Protein transport</keyword>
<evidence type="ECO:0000256" key="4">
    <source>
        <dbReference type="ARBA" id="ARBA00022813"/>
    </source>
</evidence>
<dbReference type="GO" id="GO:0000973">
    <property type="term" value="P:post-transcriptional tethering of RNA polymerase II gene DNA at nuclear periphery"/>
    <property type="evidence" value="ECO:0007669"/>
    <property type="project" value="TreeGrafter"/>
</dbReference>
<dbReference type="Gene3D" id="3.30.1610.10">
    <property type="entry name" value="Peptidase S59, nucleoporin"/>
    <property type="match status" value="1"/>
</dbReference>
<keyword evidence="8" id="KW-0906">Nuclear pore complex</keyword>
<evidence type="ECO:0000256" key="7">
    <source>
        <dbReference type="ARBA" id="ARBA00023010"/>
    </source>
</evidence>
<feature type="compositionally biased region" description="Polar residues" evidence="10">
    <location>
        <begin position="44"/>
        <end position="62"/>
    </location>
</feature>
<evidence type="ECO:0000313" key="13">
    <source>
        <dbReference type="Proteomes" id="UP000444721"/>
    </source>
</evidence>
<dbReference type="InterPro" id="IPR007230">
    <property type="entry name" value="Nup98_auto-Pept-S59_dom"/>
</dbReference>
<sequence>MFTFGNTQPTGGFGSTPSFGGFGSQPSNTASNSTFSFGQGGQTAFGTSQPSNTFGSNTTAGQATGFGSTTNTFGTQFKPTTTFGTSTTGFNTMGSQNAQPNTSTNTFGMGATGSAPSTFGTSNLFGSSGTNTTGTFGFGSTTTQPTTSAFPSTFGSSTGTGFGATTGTTTTGGSGFTFGQPNTTAQGGSLFPTSSTTTTGGMGSMGFGGMGQGQLNASIFPPFKPVDENGTSGKVTYYSLTKMDPYKDKSFEEWRWYYMLASQGKLTSSPFSQPTTTTTTTGMSTGFGGQPTTSTSSSFTFGNTASQPSSTFSTTTGFNRPTTTGFGFGTTNTGQTGTTTFGSTGTGGFGTTAPTSTFGGTGTGSFGFNKPATTGTTGGFTFGSGTTTGTTGFGGTATQPNTGFGGSSTGTGGFNFGAGTNTGTTGFGGSSTGTGTGGFSFGTGTTAPASTGFNFGSAPATGMGTSATTGTGTTGFNFGTSQTSQPAGTTSGFNFGTGTTSGFGGSAPSTGGFNFGTGGTTGGSTGGFNFGTTGTTAPTSTGFNFQTGGFGANLTGGTATNFGPAINVEVPTVLSDPYGPNSLYQILKDSGVSELKEVEDESSVISKSVQKTSTQIRPRTFKKSSINTMADRLALLSTEGETNKPFEDLLDSSSFTSKENVKSLTISPKIFESKRAQNQPEQGVSKAPEVQQDTQTLANTNIVKPKPQKGKVMSIDIEPTQTDEIEKPYYLPKLTKEGFYTIPSMEEMRKMTKTQLQNVRDFVVGREGYGELKFLGFTDVTKNLDLDKIIFEIEKNYVDVYSDNVYREGEKPPVGTELNKPTIITLFDVHPKNNDLRAFERRLRNVCEKNGSKFLSYNNGQWTFSVEHFTKYGLEEEEEEEMEQVEEEHENNDIKQDSVRISKIIADEDEEVEDDNYTDFLRSDEMLEINTHKNFLPRQLNLDPRKLYLMQSNLMDENEDIDISSIESSRKPKKTRFVGTTEEPFQTFSFTTEIPPVQPMKQKKVITPVPSSIRGDKESESNPEDMLSALRRSFRVGFLPNGQFFVPHFVFNPKSTVSNLSISDVIVKEDHSVAENQREDFYRLKYATYLDLAIENCYRHDISIRVKGEYTTVMENYIRRIEAMVNNIDSLNISSQVKDITRSRGSVELSVWKLIQILFSQINMGDNNEYADDIARKRNLSSWIRDQIPIEDIIRNENPSPLRKIYLYLTGGRIPEAAKVALENKDLRLSAIISQCFSNPMIQKDIEKQITLWNQTKANIDPERKKIYELLAGHVTDTSLHWLQCLGLHLWFKCSPDQTICDVLQSYISYFETARSTRPLLNTKYHSSSVHYDVRFNLLRIYCESKRRVPLELSKYLKPYTYCNDIMDCQLSWHMYNILRWVPSVGQSSNMAHKIHTSYALQLEQAGYWCHAIFILCHNEISPAFSTDLLSSQSLDRENNVVSRIKKNKLIHSRDRAIRELLFRNYPSLIDHPNNVDFMKITLGLPEIWIEEAAALFAEYCNLYPLLFEKLCLSNHFAKAHKILLDHIFPSLILCNKYDELLLYLGKLQPKLQEIPTWGQGGDILLAYVSIRKRFEELENLVHDNTSLFDVVGNYEHISTLDSDAVKFLEQVAILSSKYSEQLKHRVAISDMTVGVTNFIVKIKSFMAVFETDEKLREALSITEYSNQQRFECLDAVHSINADIYLPNKIDLLQTIALSNTFPFE</sequence>
<dbReference type="GeneID" id="68111382"/>
<keyword evidence="4" id="KW-0068">Autocatalytic cleavage</keyword>
<accession>A0A6A5BVA8</accession>
<name>A0A6A5BVA8_NAEFO</name>
<comment type="caution">
    <text evidence="12">The sequence shown here is derived from an EMBL/GenBank/DDBJ whole genome shotgun (WGS) entry which is preliminary data.</text>
</comment>
<dbReference type="InterPro" id="IPR036903">
    <property type="entry name" value="Nup98_auto-Pept-S59_dom_sf"/>
</dbReference>
<feature type="compositionally biased region" description="Low complexity" evidence="10">
    <location>
        <begin position="65"/>
        <end position="79"/>
    </location>
</feature>
<dbReference type="GO" id="GO:0003723">
    <property type="term" value="F:RNA binding"/>
    <property type="evidence" value="ECO:0007669"/>
    <property type="project" value="TreeGrafter"/>
</dbReference>
<feature type="domain" description="Peptidase S59" evidence="11">
    <location>
        <begin position="736"/>
        <end position="869"/>
    </location>
</feature>
<feature type="compositionally biased region" description="Polar residues" evidence="10">
    <location>
        <begin position="25"/>
        <end position="37"/>
    </location>
</feature>
<dbReference type="Pfam" id="PF12110">
    <property type="entry name" value="Nup96"/>
    <property type="match status" value="1"/>
</dbReference>
<feature type="region of interest" description="Disordered" evidence="10">
    <location>
        <begin position="1"/>
        <end position="79"/>
    </location>
</feature>
<dbReference type="PANTHER" id="PTHR23198:SF6">
    <property type="entry name" value="NUCLEAR PORE COMPLEX PROTEIN NUP98-NUP96"/>
    <property type="match status" value="1"/>
</dbReference>
<dbReference type="VEuPathDB" id="AmoebaDB:FDP41_004164"/>
<evidence type="ECO:0000256" key="6">
    <source>
        <dbReference type="ARBA" id="ARBA00022927"/>
    </source>
</evidence>